<dbReference type="OrthoDB" id="193499at2759"/>
<dbReference type="GO" id="GO:0009507">
    <property type="term" value="C:chloroplast"/>
    <property type="evidence" value="ECO:0007669"/>
    <property type="project" value="TreeGrafter"/>
</dbReference>
<dbReference type="Proteomes" id="UP000324585">
    <property type="component" value="Unassembled WGS sequence"/>
</dbReference>
<dbReference type="InterPro" id="IPR029000">
    <property type="entry name" value="Cyclophilin-like_dom_sf"/>
</dbReference>
<feature type="domain" description="PPIase cyclophilin-type" evidence="1">
    <location>
        <begin position="58"/>
        <end position="259"/>
    </location>
</feature>
<keyword evidence="3" id="KW-1185">Reference proteome</keyword>
<comment type="caution">
    <text evidence="2">The sequence shown here is derived from an EMBL/GenBank/DDBJ whole genome shotgun (WGS) entry which is preliminary data.</text>
</comment>
<keyword evidence="2" id="KW-0413">Isomerase</keyword>
<evidence type="ECO:0000259" key="1">
    <source>
        <dbReference type="PROSITE" id="PS50072"/>
    </source>
</evidence>
<dbReference type="PANTHER" id="PTHR47724">
    <property type="entry name" value="PEPTIDYL-PROLYL CIS-TRANS ISOMERASE CYP26-2, CHLOROPLASTIC"/>
    <property type="match status" value="1"/>
</dbReference>
<dbReference type="SUPFAM" id="SSF50891">
    <property type="entry name" value="Cyclophilin-like"/>
    <property type="match status" value="1"/>
</dbReference>
<dbReference type="OMA" id="IGGTERC"/>
<dbReference type="PANTHER" id="PTHR47724:SF1">
    <property type="entry name" value="PEPTIDYL-PROLYL CIS-TRANS ISOMERASE CYP26-2, CHLOROPLASTIC"/>
    <property type="match status" value="1"/>
</dbReference>
<dbReference type="Gene3D" id="2.40.100.10">
    <property type="entry name" value="Cyclophilin-like"/>
    <property type="match status" value="1"/>
</dbReference>
<evidence type="ECO:0000313" key="2">
    <source>
        <dbReference type="EMBL" id="KAA8492197.1"/>
    </source>
</evidence>
<dbReference type="InterPro" id="IPR002130">
    <property type="entry name" value="Cyclophilin-type_PPIase_dom"/>
</dbReference>
<evidence type="ECO:0000313" key="3">
    <source>
        <dbReference type="Proteomes" id="UP000324585"/>
    </source>
</evidence>
<protein>
    <submittedName>
        <fullName evidence="2">Peptidyl-prolyl cis-trans isomerase B</fullName>
    </submittedName>
</protein>
<gene>
    <name evidence="2" type="ORF">FVE85_3635</name>
</gene>
<dbReference type="AlphaFoldDB" id="A0A5J4YP62"/>
<dbReference type="InterPro" id="IPR044185">
    <property type="entry name" value="CYP26-2-like"/>
</dbReference>
<reference evidence="3" key="1">
    <citation type="journal article" date="2019" name="Nat. Commun.">
        <title>Expansion of phycobilisome linker gene families in mesophilic red algae.</title>
        <authorList>
            <person name="Lee J."/>
            <person name="Kim D."/>
            <person name="Bhattacharya D."/>
            <person name="Yoon H.S."/>
        </authorList>
    </citation>
    <scope>NUCLEOTIDE SEQUENCE [LARGE SCALE GENOMIC DNA]</scope>
    <source>
        <strain evidence="3">CCMP 1328</strain>
    </source>
</reference>
<dbReference type="GO" id="GO:0003755">
    <property type="term" value="F:peptidyl-prolyl cis-trans isomerase activity"/>
    <property type="evidence" value="ECO:0007669"/>
    <property type="project" value="InterPro"/>
</dbReference>
<dbReference type="PROSITE" id="PS50072">
    <property type="entry name" value="CSA_PPIASE_2"/>
    <property type="match status" value="1"/>
</dbReference>
<organism evidence="2 3">
    <name type="scientific">Porphyridium purpureum</name>
    <name type="common">Red alga</name>
    <name type="synonym">Porphyridium cruentum</name>
    <dbReference type="NCBI Taxonomy" id="35688"/>
    <lineage>
        <taxon>Eukaryota</taxon>
        <taxon>Rhodophyta</taxon>
        <taxon>Bangiophyceae</taxon>
        <taxon>Porphyridiales</taxon>
        <taxon>Porphyridiaceae</taxon>
        <taxon>Porphyridium</taxon>
    </lineage>
</organism>
<dbReference type="Pfam" id="PF00160">
    <property type="entry name" value="Pro_isomerase"/>
    <property type="match status" value="1"/>
</dbReference>
<name>A0A5J4YP62_PORPP</name>
<proteinExistence type="predicted"/>
<dbReference type="EMBL" id="VRMN01000010">
    <property type="protein sequence ID" value="KAA8492197.1"/>
    <property type="molecule type" value="Genomic_DNA"/>
</dbReference>
<sequence>MGLSNSPALANIGGTERCDALQVDAGCASNGVKLRDITVYPIAHFDAAAGAEITDKVFLDISSVGRELGRIEIGLFGRLAPKSAAVFRSMCEGKYDQGNAPLGYAGSTLFRVNLNEALYMGRLAKGAAVRTENYIDNTGRVRARRLSAADSTLNGEEESLPIDQAGLLLMKKGGGTFEFVIKPAPGSPKYLVDDYLVVGQVTSGMDVIARLNFLPVNQPTPYKDSFILAGKLIKDKRATAAADDVNKPLTKTVIRGTGLI</sequence>
<accession>A0A5J4YP62</accession>